<evidence type="ECO:0000313" key="2">
    <source>
        <dbReference type="EMBL" id="CAL1406740.1"/>
    </source>
</evidence>
<dbReference type="Proteomes" id="UP001497516">
    <property type="component" value="Chromosome 8"/>
</dbReference>
<accession>A0AAV2G7W2</accession>
<sequence>MFHHAATPGMDPGGFVPQGGKLGGQDVNVIRDQVAQMLADQFGLGIRPTMPPGYRKPYPNLVDRYYPFPRGFRIPDFITFNGIRD</sequence>
<name>A0AAV2G7W2_9ROSI</name>
<organism evidence="2 3">
    <name type="scientific">Linum trigynum</name>
    <dbReference type="NCBI Taxonomy" id="586398"/>
    <lineage>
        <taxon>Eukaryota</taxon>
        <taxon>Viridiplantae</taxon>
        <taxon>Streptophyta</taxon>
        <taxon>Embryophyta</taxon>
        <taxon>Tracheophyta</taxon>
        <taxon>Spermatophyta</taxon>
        <taxon>Magnoliopsida</taxon>
        <taxon>eudicotyledons</taxon>
        <taxon>Gunneridae</taxon>
        <taxon>Pentapetalae</taxon>
        <taxon>rosids</taxon>
        <taxon>fabids</taxon>
        <taxon>Malpighiales</taxon>
        <taxon>Linaceae</taxon>
        <taxon>Linum</taxon>
    </lineage>
</organism>
<evidence type="ECO:0000313" key="3">
    <source>
        <dbReference type="Proteomes" id="UP001497516"/>
    </source>
</evidence>
<gene>
    <name evidence="2" type="ORF">LTRI10_LOCUS46447</name>
</gene>
<protein>
    <submittedName>
        <fullName evidence="2">Uncharacterized protein</fullName>
    </submittedName>
</protein>
<reference evidence="2 3" key="1">
    <citation type="submission" date="2024-04" db="EMBL/GenBank/DDBJ databases">
        <authorList>
            <person name="Fracassetti M."/>
        </authorList>
    </citation>
    <scope>NUCLEOTIDE SEQUENCE [LARGE SCALE GENOMIC DNA]</scope>
</reference>
<dbReference type="AlphaFoldDB" id="A0AAV2G7W2"/>
<feature type="region of interest" description="Disordered" evidence="1">
    <location>
        <begin position="1"/>
        <end position="22"/>
    </location>
</feature>
<dbReference type="EMBL" id="OZ034821">
    <property type="protein sequence ID" value="CAL1406740.1"/>
    <property type="molecule type" value="Genomic_DNA"/>
</dbReference>
<proteinExistence type="predicted"/>
<evidence type="ECO:0000256" key="1">
    <source>
        <dbReference type="SAM" id="MobiDB-lite"/>
    </source>
</evidence>
<keyword evidence="3" id="KW-1185">Reference proteome</keyword>